<dbReference type="GO" id="GO:0031625">
    <property type="term" value="F:ubiquitin protein ligase binding"/>
    <property type="evidence" value="ECO:0007669"/>
    <property type="project" value="TreeGrafter"/>
</dbReference>
<dbReference type="GO" id="GO:0005829">
    <property type="term" value="C:cytosol"/>
    <property type="evidence" value="ECO:0007669"/>
    <property type="project" value="TreeGrafter"/>
</dbReference>
<dbReference type="Pfam" id="PF00339">
    <property type="entry name" value="Arrestin_N"/>
    <property type="match status" value="1"/>
</dbReference>
<sequence>MSHYHTGVPAAPPWSASMSMQASIVLDQPGNISFTNLDEISGRVVVRCSKSVDISTIVVKLEGESRTRLMSSPGPDGERSKPQLEYHKILYRVQMVFPPADVLEGRSRTASGKGSYTLPPGTHEYPWRFKLPFNNACHSQKSMIATSPLATLGLEAPKVATRHVHKTLPPTLSGFPGEAEIRYFVKATVGRHSFFKENPRTYTPFNFFPIEPPRSPPTGSQVYARQKHAFAPFQDAPVKEKMKSIFGKKPSEPAPLAGDAPFISVDARLPEPAVLTCNQDIPLTILLKRLNASSDPIYLQSLQVSLIASTKIRAHDVFRTEQNSWIIMSQSNMGILVGSTADTEGTEVAINEGLWRGKALPNTVAPSFESCNIARSYSLDVRIGLSYSGSSQAGKLSKASMQRSAQNVVLPLRLETQVYSGIAPPAEVIQRMAEARANGKQPLSEPGPAAAASSAMDEKLRTEGRKSSTAGPSSSAPHSPINPEAPQIPARPGRPVPQQPQEEYGDAPPSYEDAIASDVAPVDAPRPDYAPPPTGEDQTFKQDEKKGWVDFREL</sequence>
<dbReference type="InterPro" id="IPR011021">
    <property type="entry name" value="Arrestin-like_N"/>
</dbReference>
<dbReference type="Proteomes" id="UP000803884">
    <property type="component" value="Unassembled WGS sequence"/>
</dbReference>
<dbReference type="EMBL" id="JAAQHG020000001">
    <property type="protein sequence ID" value="KAL1590987.1"/>
    <property type="molecule type" value="Genomic_DNA"/>
</dbReference>
<dbReference type="GO" id="GO:0030674">
    <property type="term" value="F:protein-macromolecule adaptor activity"/>
    <property type="evidence" value="ECO:0007669"/>
    <property type="project" value="TreeGrafter"/>
</dbReference>
<dbReference type="RefSeq" id="XP_069234092.1">
    <property type="nucleotide sequence ID" value="XM_069368880.1"/>
</dbReference>
<evidence type="ECO:0000313" key="3">
    <source>
        <dbReference type="EMBL" id="KAL1590987.1"/>
    </source>
</evidence>
<dbReference type="InterPro" id="IPR014756">
    <property type="entry name" value="Ig_E-set"/>
</dbReference>
<dbReference type="CDD" id="cd22952">
    <property type="entry name" value="ART10-like"/>
    <property type="match status" value="1"/>
</dbReference>
<organism evidence="3 4">
    <name type="scientific">Cladosporium halotolerans</name>
    <dbReference type="NCBI Taxonomy" id="1052096"/>
    <lineage>
        <taxon>Eukaryota</taxon>
        <taxon>Fungi</taxon>
        <taxon>Dikarya</taxon>
        <taxon>Ascomycota</taxon>
        <taxon>Pezizomycotina</taxon>
        <taxon>Dothideomycetes</taxon>
        <taxon>Dothideomycetidae</taxon>
        <taxon>Cladosporiales</taxon>
        <taxon>Cladosporiaceae</taxon>
        <taxon>Cladosporium</taxon>
    </lineage>
</organism>
<evidence type="ECO:0000256" key="1">
    <source>
        <dbReference type="SAM" id="MobiDB-lite"/>
    </source>
</evidence>
<feature type="region of interest" description="Disordered" evidence="1">
    <location>
        <begin position="437"/>
        <end position="554"/>
    </location>
</feature>
<reference evidence="3 4" key="1">
    <citation type="journal article" date="2020" name="Microbiol. Resour. Announc.">
        <title>Draft Genome Sequence of a Cladosporium Species Isolated from the Mesophotic Ascidian Didemnum maculosum.</title>
        <authorList>
            <person name="Gioti A."/>
            <person name="Siaperas R."/>
            <person name="Nikolaivits E."/>
            <person name="Le Goff G."/>
            <person name="Ouazzani J."/>
            <person name="Kotoulas G."/>
            <person name="Topakas E."/>
        </authorList>
    </citation>
    <scope>NUCLEOTIDE SEQUENCE [LARGE SCALE GENOMIC DNA]</scope>
    <source>
        <strain evidence="3 4">TM138-S3</strain>
    </source>
</reference>
<evidence type="ECO:0000313" key="4">
    <source>
        <dbReference type="Proteomes" id="UP000803884"/>
    </source>
</evidence>
<feature type="domain" description="Arrestin-like N-terminal" evidence="2">
    <location>
        <begin position="23"/>
        <end position="137"/>
    </location>
</feature>
<protein>
    <recommendedName>
        <fullName evidence="2">Arrestin-like N-terminal domain-containing protein</fullName>
    </recommendedName>
</protein>
<dbReference type="GO" id="GO:0005886">
    <property type="term" value="C:plasma membrane"/>
    <property type="evidence" value="ECO:0007669"/>
    <property type="project" value="TreeGrafter"/>
</dbReference>
<accession>A0AB34L445</accession>
<feature type="compositionally biased region" description="Basic and acidic residues" evidence="1">
    <location>
        <begin position="456"/>
        <end position="466"/>
    </location>
</feature>
<name>A0AB34L445_9PEZI</name>
<gene>
    <name evidence="3" type="ORF">WHR41_00274</name>
</gene>
<proteinExistence type="predicted"/>
<comment type="caution">
    <text evidence="3">The sequence shown here is derived from an EMBL/GenBank/DDBJ whole genome shotgun (WGS) entry which is preliminary data.</text>
</comment>
<dbReference type="SUPFAM" id="SSF81296">
    <property type="entry name" value="E set domains"/>
    <property type="match status" value="1"/>
</dbReference>
<feature type="compositionally biased region" description="Polar residues" evidence="1">
    <location>
        <begin position="467"/>
        <end position="477"/>
    </location>
</feature>
<dbReference type="InterPro" id="IPR014752">
    <property type="entry name" value="Arrestin-like_C"/>
</dbReference>
<dbReference type="Gene3D" id="2.60.40.640">
    <property type="match status" value="1"/>
</dbReference>
<dbReference type="GO" id="GO:0070086">
    <property type="term" value="P:ubiquitin-dependent endocytosis"/>
    <property type="evidence" value="ECO:0007669"/>
    <property type="project" value="TreeGrafter"/>
</dbReference>
<dbReference type="PANTHER" id="PTHR11188">
    <property type="entry name" value="ARRESTIN DOMAIN CONTAINING PROTEIN"/>
    <property type="match status" value="1"/>
</dbReference>
<evidence type="ECO:0000259" key="2">
    <source>
        <dbReference type="Pfam" id="PF00339"/>
    </source>
</evidence>
<keyword evidence="4" id="KW-1185">Reference proteome</keyword>
<feature type="compositionally biased region" description="Basic and acidic residues" evidence="1">
    <location>
        <begin position="538"/>
        <end position="554"/>
    </location>
</feature>
<dbReference type="AlphaFoldDB" id="A0AB34L445"/>
<dbReference type="GeneID" id="96001718"/>
<dbReference type="InterPro" id="IPR050357">
    <property type="entry name" value="Arrestin_domain-protein"/>
</dbReference>
<dbReference type="PANTHER" id="PTHR11188:SF166">
    <property type="entry name" value="ARRESTIN (OR S-ANTIGEN), N-TERMINAL DOMAIN PROTEIN (AFU_ORTHOLOGUE AFUA_7G02050)"/>
    <property type="match status" value="1"/>
</dbReference>